<feature type="transmembrane region" description="Helical" evidence="1">
    <location>
        <begin position="173"/>
        <end position="194"/>
    </location>
</feature>
<accession>A0AA36BN36</accession>
<keyword evidence="3" id="KW-1185">Reference proteome</keyword>
<dbReference type="EMBL" id="OX597833">
    <property type="protein sequence ID" value="CAI9737158.1"/>
    <property type="molecule type" value="Genomic_DNA"/>
</dbReference>
<protein>
    <submittedName>
        <fullName evidence="2">Uncharacterized protein</fullName>
    </submittedName>
</protein>
<keyword evidence="1" id="KW-0472">Membrane</keyword>
<keyword evidence="1" id="KW-1133">Transmembrane helix</keyword>
<dbReference type="Proteomes" id="UP001162480">
    <property type="component" value="Chromosome 20"/>
</dbReference>
<dbReference type="AlphaFoldDB" id="A0AA36BN36"/>
<proteinExistence type="predicted"/>
<name>A0AA36BN36_OCTVU</name>
<evidence type="ECO:0000256" key="1">
    <source>
        <dbReference type="SAM" id="Phobius"/>
    </source>
</evidence>
<evidence type="ECO:0000313" key="3">
    <source>
        <dbReference type="Proteomes" id="UP001162480"/>
    </source>
</evidence>
<feature type="transmembrane region" description="Helical" evidence="1">
    <location>
        <begin position="23"/>
        <end position="42"/>
    </location>
</feature>
<evidence type="ECO:0000313" key="2">
    <source>
        <dbReference type="EMBL" id="CAI9737158.1"/>
    </source>
</evidence>
<reference evidence="2" key="1">
    <citation type="submission" date="2023-08" db="EMBL/GenBank/DDBJ databases">
        <authorList>
            <person name="Alioto T."/>
            <person name="Alioto T."/>
            <person name="Gomez Garrido J."/>
        </authorList>
    </citation>
    <scope>NUCLEOTIDE SEQUENCE</scope>
</reference>
<keyword evidence="1" id="KW-0812">Transmembrane</keyword>
<sequence length="196" mass="22317">MMSSGYLTVAEGSWGSSRLPRKLLMSVMLMIVMMYSYTSAYVEIISYSPADGFTVGREDTLDISCLYNTNNPDWFTFRRNYTVIAKIEYNERSNIFEIKMRDNDFSCTLNQLFSEFGVVNCRKKNLNRQDVGSYSCWLKDGDHSSIKFLTVFNQTRTEIIDPRIIIASSAPSGIAYTKCILVVNLILLLLVAAISR</sequence>
<gene>
    <name evidence="2" type="ORF">OCTVUL_1B016824</name>
</gene>
<organism evidence="2 3">
    <name type="scientific">Octopus vulgaris</name>
    <name type="common">Common octopus</name>
    <dbReference type="NCBI Taxonomy" id="6645"/>
    <lineage>
        <taxon>Eukaryota</taxon>
        <taxon>Metazoa</taxon>
        <taxon>Spiralia</taxon>
        <taxon>Lophotrochozoa</taxon>
        <taxon>Mollusca</taxon>
        <taxon>Cephalopoda</taxon>
        <taxon>Coleoidea</taxon>
        <taxon>Octopodiformes</taxon>
        <taxon>Octopoda</taxon>
        <taxon>Incirrata</taxon>
        <taxon>Octopodidae</taxon>
        <taxon>Octopus</taxon>
    </lineage>
</organism>